<feature type="transmembrane region" description="Helical" evidence="1">
    <location>
        <begin position="106"/>
        <end position="129"/>
    </location>
</feature>
<keyword evidence="1" id="KW-0472">Membrane</keyword>
<evidence type="ECO:0000313" key="2">
    <source>
        <dbReference type="EMBL" id="QDU63044.1"/>
    </source>
</evidence>
<reference evidence="2 3" key="1">
    <citation type="submission" date="2019-02" db="EMBL/GenBank/DDBJ databases">
        <title>Deep-cultivation of Planctomycetes and their phenomic and genomic characterization uncovers novel biology.</title>
        <authorList>
            <person name="Wiegand S."/>
            <person name="Jogler M."/>
            <person name="Boedeker C."/>
            <person name="Pinto D."/>
            <person name="Vollmers J."/>
            <person name="Rivas-Marin E."/>
            <person name="Kohn T."/>
            <person name="Peeters S.H."/>
            <person name="Heuer A."/>
            <person name="Rast P."/>
            <person name="Oberbeckmann S."/>
            <person name="Bunk B."/>
            <person name="Jeske O."/>
            <person name="Meyerdierks A."/>
            <person name="Storesund J.E."/>
            <person name="Kallscheuer N."/>
            <person name="Luecker S."/>
            <person name="Lage O.M."/>
            <person name="Pohl T."/>
            <person name="Merkel B.J."/>
            <person name="Hornburger P."/>
            <person name="Mueller R.-W."/>
            <person name="Bruemmer F."/>
            <person name="Labrenz M."/>
            <person name="Spormann A.M."/>
            <person name="Op den Camp H."/>
            <person name="Overmann J."/>
            <person name="Amann R."/>
            <person name="Jetten M.S.M."/>
            <person name="Mascher T."/>
            <person name="Medema M.H."/>
            <person name="Devos D.P."/>
            <person name="Kaster A.-K."/>
            <person name="Ovreas L."/>
            <person name="Rohde M."/>
            <person name="Galperin M.Y."/>
            <person name="Jogler C."/>
        </authorList>
    </citation>
    <scope>NUCLEOTIDE SEQUENCE [LARGE SCALE GENOMIC DNA]</scope>
    <source>
        <strain evidence="2 3">Pan216</strain>
    </source>
</reference>
<organism evidence="2 3">
    <name type="scientific">Kolteria novifilia</name>
    <dbReference type="NCBI Taxonomy" id="2527975"/>
    <lineage>
        <taxon>Bacteria</taxon>
        <taxon>Pseudomonadati</taxon>
        <taxon>Planctomycetota</taxon>
        <taxon>Planctomycetia</taxon>
        <taxon>Kolteriales</taxon>
        <taxon>Kolteriaceae</taxon>
        <taxon>Kolteria</taxon>
    </lineage>
</organism>
<dbReference type="KEGG" id="knv:Pan216_39180"/>
<protein>
    <submittedName>
        <fullName evidence="2">Ferric reductase like transmembrane component</fullName>
    </submittedName>
</protein>
<feature type="transmembrane region" description="Helical" evidence="1">
    <location>
        <begin position="12"/>
        <end position="31"/>
    </location>
</feature>
<evidence type="ECO:0000313" key="3">
    <source>
        <dbReference type="Proteomes" id="UP000317093"/>
    </source>
</evidence>
<dbReference type="AlphaFoldDB" id="A0A518B7T4"/>
<dbReference type="OrthoDB" id="265754at2"/>
<proteinExistence type="predicted"/>
<keyword evidence="1" id="KW-1133">Transmembrane helix</keyword>
<feature type="transmembrane region" description="Helical" evidence="1">
    <location>
        <begin position="82"/>
        <end position="100"/>
    </location>
</feature>
<dbReference type="EMBL" id="CP036279">
    <property type="protein sequence ID" value="QDU63044.1"/>
    <property type="molecule type" value="Genomic_DNA"/>
</dbReference>
<sequence>MLLDSTHRNWIITVVVLTALATATYVPYALLAVNGPTGGSGPGMVYGVLATALMVFLGLLNLRKRFPRLALGRAQTWLRAHIWLGLLTFPLLLFHAGFGLGGPLEIALWICYGIVMLSGIFGVLVQHALPRGMTDRVARETIYEQIPHVCAVIQAEADVQVSALCGPIECEPSPLLERRWTKLRGPRPKKGEPIPKAKMATDVLVVGKTEFDDLKQRVYVSEAIPPETDAEEYVEPDVIEGAPGSDSVRSFYTEELRRFLGPEKMSRSPRRCLTVINAFGRLHAQVAATGPLHHLVEKLEDFADLRRQLAEQARLQSWMQQWLLLHVPLSVGLYVLIVAHVITAGYY</sequence>
<evidence type="ECO:0000256" key="1">
    <source>
        <dbReference type="SAM" id="Phobius"/>
    </source>
</evidence>
<accession>A0A518B7T4</accession>
<keyword evidence="1 2" id="KW-0812">Transmembrane</keyword>
<name>A0A518B7T4_9BACT</name>
<dbReference type="RefSeq" id="WP_145260220.1">
    <property type="nucleotide sequence ID" value="NZ_CP036279.1"/>
</dbReference>
<feature type="transmembrane region" description="Helical" evidence="1">
    <location>
        <begin position="43"/>
        <end position="62"/>
    </location>
</feature>
<keyword evidence="3" id="KW-1185">Reference proteome</keyword>
<dbReference type="Proteomes" id="UP000317093">
    <property type="component" value="Chromosome"/>
</dbReference>
<gene>
    <name evidence="2" type="ORF">Pan216_39180</name>
</gene>
<feature type="transmembrane region" description="Helical" evidence="1">
    <location>
        <begin position="322"/>
        <end position="346"/>
    </location>
</feature>